<protein>
    <submittedName>
        <fullName evidence="4">T9SS C-terminal target domain-containing protein</fullName>
    </submittedName>
</protein>
<dbReference type="InterPro" id="IPR008979">
    <property type="entry name" value="Galactose-bd-like_sf"/>
</dbReference>
<feature type="domain" description="Rhamnogalacturonase A/B/Epimerase-like pectate lyase" evidence="3">
    <location>
        <begin position="49"/>
        <end position="111"/>
    </location>
</feature>
<evidence type="ECO:0000259" key="2">
    <source>
        <dbReference type="Pfam" id="PF00754"/>
    </source>
</evidence>
<dbReference type="SUPFAM" id="SSF51126">
    <property type="entry name" value="Pectin lyase-like"/>
    <property type="match status" value="2"/>
</dbReference>
<sequence>MKKLLLLFISALLAVSVQAQSSDKPGNWKLIVSDEYPADDVGVATYDVVADFGADPTGVKDSWSIFQTALNKLGENRRGGVLFAPAGRYRITGKLYIPTGVTLRGEWKRPTKGVAIQGTILMVDNAGGDELESKSFITMEPSTALTYLSIWYPHQDPDHIKPYPPTVLYGRDGVWGNEYCNVRHVTLVNSYSGIILSRKNGGGCPNIYDVYGTPLSRGIEIDNIADVGRFEQIYFSPDYWAGSGLEGAPKAGSAFTDWIYQNGVGITMRRNDWSYTCFVDVEGYNCGFKTGNSMSGDGNPNGHNYSFHLKDCQTGIHVDGSSSSGIMFTRVEMENCENGIVVSSADGPVQLYGCEISARENAVLMESGSSSRLMMEQCTVKGGAVNSMSGDFVASDCDFNNTTPQVFIGSDARCILKGNRFAKKADVQNNSLFECHIDHTALTERSKLPEFPDLRVSETKPARVVLYNVLDFGIEPFVVPFNSSTNTQSIQNAIRNGLNSAKDATAAIQSALDKAKADGGGIVYLPGGRYKMLGTLTVPTGVELRGAADFGSIPRGHGTIFEVYAGKGQPSGESFLKLEAGSGVRGISINYPEQLSSMLPAMAQYPYTIQGKGKDIYIVNVGIRAAWNGLDLFSNKCDNHYVDYLAGHAFKNVIRIGGGSQGGMVNNMQFNTIVYACGAETKFGSWSNNADADNGKAYDQNMKELRFITVEDCTDEILYNDFHYGGYEGIVFDKSGAGRAASGKALGLGIDGSMNSAMFNALGSAGFPLVNTQLVALEAKSTAFPDTRYITLGETFTGNAEFYGIDLWGGPKHSTVINNGNLVLNLANFSTTGNVYHFYLPKSTGKARMHNAVVNMKSDASIANSSHEKQAFVGASVLDVESWRIKLMGEWDCNLTLTPVFEATDALLSRTKWSITANVNNGNARNAIDNNVSTRWDTGQSQKAGQMVTVNMNAANKLNRIILDSSKSPGDGPAGYELYVKNGANADWKLVAEGKNGTSVLIIGFPEETATHFKIIQTGTKGGYWSIHELYAALVDDTPTSISPEVAESAGEIYYYDGRLAWSGLKSDVDNQVEIIDLSGRRILSQQVNTNSLQLSGMQGGFYIVVVSDGTNVLRKKLFFKD</sequence>
<evidence type="ECO:0000256" key="1">
    <source>
        <dbReference type="SAM" id="SignalP"/>
    </source>
</evidence>
<dbReference type="InterPro" id="IPR011050">
    <property type="entry name" value="Pectin_lyase_fold/virulence"/>
</dbReference>
<organism evidence="4 5">
    <name type="scientific">Bacteroides intestinalis</name>
    <dbReference type="NCBI Taxonomy" id="329854"/>
    <lineage>
        <taxon>Bacteria</taxon>
        <taxon>Pseudomonadati</taxon>
        <taxon>Bacteroidota</taxon>
        <taxon>Bacteroidia</taxon>
        <taxon>Bacteroidales</taxon>
        <taxon>Bacteroidaceae</taxon>
        <taxon>Bacteroides</taxon>
    </lineage>
</organism>
<dbReference type="RefSeq" id="WP_115503564.1">
    <property type="nucleotide sequence ID" value="NZ_CABMMK010000007.1"/>
</dbReference>
<dbReference type="SUPFAM" id="SSF49785">
    <property type="entry name" value="Galactose-binding domain-like"/>
    <property type="match status" value="1"/>
</dbReference>
<dbReference type="Gene3D" id="2.60.120.260">
    <property type="entry name" value="Galactose-binding domain-like"/>
    <property type="match status" value="1"/>
</dbReference>
<dbReference type="InterPro" id="IPR024535">
    <property type="entry name" value="RHGA/B-epi-like_pectate_lyase"/>
</dbReference>
<dbReference type="Pfam" id="PF00754">
    <property type="entry name" value="F5_F8_type_C"/>
    <property type="match status" value="1"/>
</dbReference>
<evidence type="ECO:0000259" key="3">
    <source>
        <dbReference type="Pfam" id="PF12708"/>
    </source>
</evidence>
<dbReference type="Pfam" id="PF12708">
    <property type="entry name" value="Pect-lyase_RHGA_epim"/>
    <property type="match status" value="2"/>
</dbReference>
<dbReference type="InterPro" id="IPR026444">
    <property type="entry name" value="Secre_tail"/>
</dbReference>
<name>A0A3E4KYS8_9BACE</name>
<feature type="signal peptide" evidence="1">
    <location>
        <begin position="1"/>
        <end position="19"/>
    </location>
</feature>
<comment type="caution">
    <text evidence="4">The sequence shown here is derived from an EMBL/GenBank/DDBJ whole genome shotgun (WGS) entry which is preliminary data.</text>
</comment>
<dbReference type="EMBL" id="QRWT01000028">
    <property type="protein sequence ID" value="RGT47571.1"/>
    <property type="molecule type" value="Genomic_DNA"/>
</dbReference>
<evidence type="ECO:0000313" key="4">
    <source>
        <dbReference type="EMBL" id="RGT47571.1"/>
    </source>
</evidence>
<keyword evidence="1" id="KW-0732">Signal</keyword>
<dbReference type="NCBIfam" id="TIGR04183">
    <property type="entry name" value="Por_Secre_tail"/>
    <property type="match status" value="1"/>
</dbReference>
<evidence type="ECO:0000313" key="5">
    <source>
        <dbReference type="Proteomes" id="UP000284772"/>
    </source>
</evidence>
<dbReference type="Gene3D" id="2.160.20.10">
    <property type="entry name" value="Single-stranded right-handed beta-helix, Pectin lyase-like"/>
    <property type="match status" value="2"/>
</dbReference>
<proteinExistence type="predicted"/>
<dbReference type="AlphaFoldDB" id="A0A3E4KYS8"/>
<dbReference type="InterPro" id="IPR000421">
    <property type="entry name" value="FA58C"/>
</dbReference>
<gene>
    <name evidence="4" type="ORF">DWX27_18865</name>
</gene>
<feature type="domain" description="Rhamnogalacturonase A/B/Epimerase-like pectate lyase" evidence="3">
    <location>
        <begin position="501"/>
        <end position="570"/>
    </location>
</feature>
<feature type="chain" id="PRO_5043182469" evidence="1">
    <location>
        <begin position="20"/>
        <end position="1122"/>
    </location>
</feature>
<feature type="domain" description="F5/8 type C" evidence="2">
    <location>
        <begin position="919"/>
        <end position="1030"/>
    </location>
</feature>
<accession>A0A3E4KYS8</accession>
<reference evidence="4 5" key="1">
    <citation type="submission" date="2018-08" db="EMBL/GenBank/DDBJ databases">
        <title>A genome reference for cultivated species of the human gut microbiota.</title>
        <authorList>
            <person name="Zou Y."/>
            <person name="Xue W."/>
            <person name="Luo G."/>
        </authorList>
    </citation>
    <scope>NUCLEOTIDE SEQUENCE [LARGE SCALE GENOMIC DNA]</scope>
    <source>
        <strain evidence="4 5">AF19-10AC</strain>
    </source>
</reference>
<dbReference type="Proteomes" id="UP000284772">
    <property type="component" value="Unassembled WGS sequence"/>
</dbReference>
<dbReference type="InterPro" id="IPR012334">
    <property type="entry name" value="Pectin_lyas_fold"/>
</dbReference>